<sequence>MFQISECKEKDRVKFAMATLYGRALTWWTGRTKAIGIKAANNTPWSEVIEEVVVIIDERKTAVRTRGEVMQGL</sequence>
<gene>
    <name evidence="1" type="ORF">Tci_903281</name>
</gene>
<evidence type="ECO:0000313" key="1">
    <source>
        <dbReference type="EMBL" id="GFD31312.1"/>
    </source>
</evidence>
<accession>A0A699V7I9</accession>
<name>A0A699V7I9_TANCI</name>
<keyword evidence="1" id="KW-0808">Transferase</keyword>
<organism evidence="1">
    <name type="scientific">Tanacetum cinerariifolium</name>
    <name type="common">Dalmatian daisy</name>
    <name type="synonym">Chrysanthemum cinerariifolium</name>
    <dbReference type="NCBI Taxonomy" id="118510"/>
    <lineage>
        <taxon>Eukaryota</taxon>
        <taxon>Viridiplantae</taxon>
        <taxon>Streptophyta</taxon>
        <taxon>Embryophyta</taxon>
        <taxon>Tracheophyta</taxon>
        <taxon>Spermatophyta</taxon>
        <taxon>Magnoliopsida</taxon>
        <taxon>eudicotyledons</taxon>
        <taxon>Gunneridae</taxon>
        <taxon>Pentapetalae</taxon>
        <taxon>asterids</taxon>
        <taxon>campanulids</taxon>
        <taxon>Asterales</taxon>
        <taxon>Asteraceae</taxon>
        <taxon>Asteroideae</taxon>
        <taxon>Anthemideae</taxon>
        <taxon>Anthemidinae</taxon>
        <taxon>Tanacetum</taxon>
    </lineage>
</organism>
<proteinExistence type="predicted"/>
<reference evidence="1" key="1">
    <citation type="journal article" date="2019" name="Sci. Rep.">
        <title>Draft genome of Tanacetum cinerariifolium, the natural source of mosquito coil.</title>
        <authorList>
            <person name="Yamashiro T."/>
            <person name="Shiraishi A."/>
            <person name="Satake H."/>
            <person name="Nakayama K."/>
        </authorList>
    </citation>
    <scope>NUCLEOTIDE SEQUENCE</scope>
</reference>
<dbReference type="EMBL" id="BKCJ011412822">
    <property type="protein sequence ID" value="GFD31312.1"/>
    <property type="molecule type" value="Genomic_DNA"/>
</dbReference>
<keyword evidence="1" id="KW-0695">RNA-directed DNA polymerase</keyword>
<comment type="caution">
    <text evidence="1">The sequence shown here is derived from an EMBL/GenBank/DDBJ whole genome shotgun (WGS) entry which is preliminary data.</text>
</comment>
<dbReference type="GO" id="GO:0003964">
    <property type="term" value="F:RNA-directed DNA polymerase activity"/>
    <property type="evidence" value="ECO:0007669"/>
    <property type="project" value="UniProtKB-KW"/>
</dbReference>
<dbReference type="AlphaFoldDB" id="A0A699V7I9"/>
<keyword evidence="1" id="KW-0548">Nucleotidyltransferase</keyword>
<protein>
    <submittedName>
        <fullName evidence="1">Putative reverse transcriptase domain-containing protein</fullName>
    </submittedName>
</protein>